<dbReference type="PANTHER" id="PTHR10334">
    <property type="entry name" value="CYSTEINE-RICH SECRETORY PROTEIN-RELATED"/>
    <property type="match status" value="1"/>
</dbReference>
<dbReference type="InterPro" id="IPR002413">
    <property type="entry name" value="V5_allergen-like"/>
</dbReference>
<dbReference type="EMBL" id="MTYJ01000016">
    <property type="protein sequence ID" value="OQV22552.1"/>
    <property type="molecule type" value="Genomic_DNA"/>
</dbReference>
<evidence type="ECO:0000259" key="3">
    <source>
        <dbReference type="SMART" id="SM00198"/>
    </source>
</evidence>
<feature type="signal peptide" evidence="2">
    <location>
        <begin position="1"/>
        <end position="21"/>
    </location>
</feature>
<keyword evidence="5" id="KW-1185">Reference proteome</keyword>
<dbReference type="Proteomes" id="UP000192578">
    <property type="component" value="Unassembled WGS sequence"/>
</dbReference>
<dbReference type="InterPro" id="IPR014044">
    <property type="entry name" value="CAP_dom"/>
</dbReference>
<dbReference type="InterPro" id="IPR035940">
    <property type="entry name" value="CAP_sf"/>
</dbReference>
<proteinExistence type="predicted"/>
<evidence type="ECO:0000256" key="1">
    <source>
        <dbReference type="SAM" id="MobiDB-lite"/>
    </source>
</evidence>
<dbReference type="OrthoDB" id="337038at2759"/>
<feature type="chain" id="PRO_5013366000" evidence="2">
    <location>
        <begin position="22"/>
        <end position="304"/>
    </location>
</feature>
<sequence>MAVVHVITTFLVFVSVSSTNAQYYSGGIVGTTKAPAATTYAPASTTSGAVQTDAPDKGGDQESPSGGCTIPPPKTDPLPDGCSSWFDTSCQGVQQFIVDTINQVRRGVGAANMLRLSWDVKAAAQAQEFAQDCSSQIDHVTLDGCGQNFAGGGLACYGDWSGVFKSWDSEQKDFTWGESCPNDLATQIFTGHYTQDVSAVAKTIGCGFHQCGTSENSKARLVCNYCPQDVPFVGDPPCRPYLPGSNENGGVCGKCKKACDDGLCVELDVKEDKTKLEGQRQIPVFAPPIFKFLKGQRKHPHRAH</sequence>
<dbReference type="PRINTS" id="PR00837">
    <property type="entry name" value="V5TPXLIKE"/>
</dbReference>
<dbReference type="AlphaFoldDB" id="A0A1W0X5F1"/>
<gene>
    <name evidence="4" type="ORF">BV898_03378</name>
</gene>
<organism evidence="4 5">
    <name type="scientific">Hypsibius exemplaris</name>
    <name type="common">Freshwater tardigrade</name>
    <dbReference type="NCBI Taxonomy" id="2072580"/>
    <lineage>
        <taxon>Eukaryota</taxon>
        <taxon>Metazoa</taxon>
        <taxon>Ecdysozoa</taxon>
        <taxon>Tardigrada</taxon>
        <taxon>Eutardigrada</taxon>
        <taxon>Parachela</taxon>
        <taxon>Hypsibioidea</taxon>
        <taxon>Hypsibiidae</taxon>
        <taxon>Hypsibius</taxon>
    </lineage>
</organism>
<reference evidence="5" key="1">
    <citation type="submission" date="2017-01" db="EMBL/GenBank/DDBJ databases">
        <title>Comparative genomics of anhydrobiosis in the tardigrade Hypsibius dujardini.</title>
        <authorList>
            <person name="Yoshida Y."/>
            <person name="Koutsovoulos G."/>
            <person name="Laetsch D."/>
            <person name="Stevens L."/>
            <person name="Kumar S."/>
            <person name="Horikawa D."/>
            <person name="Ishino K."/>
            <person name="Komine S."/>
            <person name="Tomita M."/>
            <person name="Blaxter M."/>
            <person name="Arakawa K."/>
        </authorList>
    </citation>
    <scope>NUCLEOTIDE SEQUENCE [LARGE SCALE GENOMIC DNA]</scope>
    <source>
        <strain evidence="5">Z151</strain>
    </source>
</reference>
<keyword evidence="2" id="KW-0732">Signal</keyword>
<comment type="caution">
    <text evidence="4">The sequence shown here is derived from an EMBL/GenBank/DDBJ whole genome shotgun (WGS) entry which is preliminary data.</text>
</comment>
<dbReference type="PRINTS" id="PR00838">
    <property type="entry name" value="V5ALLERGEN"/>
</dbReference>
<evidence type="ECO:0000313" key="4">
    <source>
        <dbReference type="EMBL" id="OQV22552.1"/>
    </source>
</evidence>
<dbReference type="SMART" id="SM00198">
    <property type="entry name" value="SCP"/>
    <property type="match status" value="1"/>
</dbReference>
<evidence type="ECO:0000256" key="2">
    <source>
        <dbReference type="SAM" id="SignalP"/>
    </source>
</evidence>
<dbReference type="Pfam" id="PF00188">
    <property type="entry name" value="CAP"/>
    <property type="match status" value="1"/>
</dbReference>
<dbReference type="InterPro" id="IPR001283">
    <property type="entry name" value="CRISP-related"/>
</dbReference>
<dbReference type="Gene3D" id="3.40.33.10">
    <property type="entry name" value="CAP"/>
    <property type="match status" value="1"/>
</dbReference>
<accession>A0A1W0X5F1</accession>
<feature type="region of interest" description="Disordered" evidence="1">
    <location>
        <begin position="43"/>
        <end position="74"/>
    </location>
</feature>
<name>A0A1W0X5F1_HYPEX</name>
<feature type="domain" description="SCP" evidence="3">
    <location>
        <begin position="92"/>
        <end position="231"/>
    </location>
</feature>
<evidence type="ECO:0000313" key="5">
    <source>
        <dbReference type="Proteomes" id="UP000192578"/>
    </source>
</evidence>
<dbReference type="SUPFAM" id="SSF55797">
    <property type="entry name" value="PR-1-like"/>
    <property type="match status" value="1"/>
</dbReference>
<protein>
    <submittedName>
        <fullName evidence="4">Cysteine-rich venom protein</fullName>
    </submittedName>
</protein>